<keyword evidence="1" id="KW-0812">Transmembrane</keyword>
<feature type="transmembrane region" description="Helical" evidence="1">
    <location>
        <begin position="350"/>
        <end position="373"/>
    </location>
</feature>
<feature type="transmembrane region" description="Helical" evidence="1">
    <location>
        <begin position="268"/>
        <end position="285"/>
    </location>
</feature>
<dbReference type="InterPro" id="IPR052524">
    <property type="entry name" value="MFS_Cyanate_Porter"/>
</dbReference>
<dbReference type="InterPro" id="IPR011701">
    <property type="entry name" value="MFS"/>
</dbReference>
<accession>A0A4Q7U020</accession>
<proteinExistence type="predicted"/>
<gene>
    <name evidence="2" type="ORF">EV139_0812</name>
</gene>
<dbReference type="RefSeq" id="WP_241988962.1">
    <property type="nucleotide sequence ID" value="NZ_QYAG01000001.1"/>
</dbReference>
<protein>
    <submittedName>
        <fullName evidence="2">CP family cyanate transporter-like MFS transporter</fullName>
    </submittedName>
</protein>
<feature type="transmembrane region" description="Helical" evidence="1">
    <location>
        <begin position="81"/>
        <end position="98"/>
    </location>
</feature>
<feature type="transmembrane region" description="Helical" evidence="1">
    <location>
        <begin position="12"/>
        <end position="30"/>
    </location>
</feature>
<feature type="transmembrane region" description="Helical" evidence="1">
    <location>
        <begin position="50"/>
        <end position="69"/>
    </location>
</feature>
<evidence type="ECO:0000256" key="1">
    <source>
        <dbReference type="SAM" id="Phobius"/>
    </source>
</evidence>
<dbReference type="GO" id="GO:0022857">
    <property type="term" value="F:transmembrane transporter activity"/>
    <property type="evidence" value="ECO:0007669"/>
    <property type="project" value="InterPro"/>
</dbReference>
<feature type="transmembrane region" description="Helical" evidence="1">
    <location>
        <begin position="170"/>
        <end position="193"/>
    </location>
</feature>
<feature type="transmembrane region" description="Helical" evidence="1">
    <location>
        <begin position="227"/>
        <end position="248"/>
    </location>
</feature>
<dbReference type="PANTHER" id="PTHR23523">
    <property type="match status" value="1"/>
</dbReference>
<dbReference type="AlphaFoldDB" id="A0A4Q7U020"/>
<dbReference type="Proteomes" id="UP000291832">
    <property type="component" value="Unassembled WGS sequence"/>
</dbReference>
<keyword evidence="3" id="KW-1185">Reference proteome</keyword>
<reference evidence="2 3" key="1">
    <citation type="journal article" date="2015" name="Stand. Genomic Sci.">
        <title>Genomic Encyclopedia of Bacterial and Archaeal Type Strains, Phase III: the genomes of soil and plant-associated and newly described type strains.</title>
        <authorList>
            <person name="Whitman W.B."/>
            <person name="Woyke T."/>
            <person name="Klenk H.P."/>
            <person name="Zhou Y."/>
            <person name="Lilburn T.G."/>
            <person name="Beck B.J."/>
            <person name="De Vos P."/>
            <person name="Vandamme P."/>
            <person name="Eisen J.A."/>
            <person name="Garrity G."/>
            <person name="Hugenholtz P."/>
            <person name="Kyrpides N.C."/>
        </authorList>
    </citation>
    <scope>NUCLEOTIDE SEQUENCE [LARGE SCALE GENOMIC DNA]</scope>
    <source>
        <strain evidence="2 3">RF6</strain>
    </source>
</reference>
<feature type="transmembrane region" description="Helical" evidence="1">
    <location>
        <begin position="135"/>
        <end position="158"/>
    </location>
</feature>
<name>A0A4Q7U020_9MICO</name>
<keyword evidence="1" id="KW-0472">Membrane</keyword>
<dbReference type="PANTHER" id="PTHR23523:SF2">
    <property type="entry name" value="2-NITROIMIDAZOLE TRANSPORTER"/>
    <property type="match status" value="1"/>
</dbReference>
<dbReference type="EMBL" id="SHKI01000003">
    <property type="protein sequence ID" value="RZT66685.1"/>
    <property type="molecule type" value="Genomic_DNA"/>
</dbReference>
<comment type="caution">
    <text evidence="2">The sequence shown here is derived from an EMBL/GenBank/DDBJ whole genome shotgun (WGS) entry which is preliminary data.</text>
</comment>
<dbReference type="InterPro" id="IPR036259">
    <property type="entry name" value="MFS_trans_sf"/>
</dbReference>
<sequence>MTRHQLAAARPWGLLFVAVCLVAVNMRMTITGVGPLLEQIAADQSVSPAVLGGLASVPLLTWALVSPLAHGLSMRIGLSRAVTWSLIALMVGTVWRSLPGGPPNLWLGTALIGAALAIGNVLLPAVIRRDFSTRVPLVMGVYTALLGGLGAVSAGLVVPIARIDTGAGELGWRVALLTTGALIPIALVVWIAATRTPGGRPVPAPDSVAAPAGLPPRSGRGIWRDPVAWWVAAYMGLQAALFYMISTWLAPIATTAGRSAVEAGVEVMLYQVVAIGGSLLVPLLYRGNLKKWVPALIPAVIAGAFAGFVFTPAAPLPWILVGGAASGASLSLSLLFMATKAPDHSSASALSGMAQSVGYLIAAAGPIAFGAAHEATGDWLAPLILLLAVGAAQLIAGIVLGRDRLVFERA</sequence>
<organism evidence="2 3">
    <name type="scientific">Leucobacter luti</name>
    <dbReference type="NCBI Taxonomy" id="340320"/>
    <lineage>
        <taxon>Bacteria</taxon>
        <taxon>Bacillati</taxon>
        <taxon>Actinomycetota</taxon>
        <taxon>Actinomycetes</taxon>
        <taxon>Micrococcales</taxon>
        <taxon>Microbacteriaceae</taxon>
        <taxon>Leucobacter</taxon>
    </lineage>
</organism>
<dbReference type="Pfam" id="PF07690">
    <property type="entry name" value="MFS_1"/>
    <property type="match status" value="1"/>
</dbReference>
<feature type="transmembrane region" description="Helical" evidence="1">
    <location>
        <begin position="104"/>
        <end position="123"/>
    </location>
</feature>
<feature type="transmembrane region" description="Helical" evidence="1">
    <location>
        <begin position="316"/>
        <end position="338"/>
    </location>
</feature>
<feature type="transmembrane region" description="Helical" evidence="1">
    <location>
        <begin position="292"/>
        <end position="310"/>
    </location>
</feature>
<feature type="transmembrane region" description="Helical" evidence="1">
    <location>
        <begin position="379"/>
        <end position="400"/>
    </location>
</feature>
<evidence type="ECO:0000313" key="3">
    <source>
        <dbReference type="Proteomes" id="UP000291832"/>
    </source>
</evidence>
<keyword evidence="1" id="KW-1133">Transmembrane helix</keyword>
<evidence type="ECO:0000313" key="2">
    <source>
        <dbReference type="EMBL" id="RZT66685.1"/>
    </source>
</evidence>
<dbReference type="SUPFAM" id="SSF103473">
    <property type="entry name" value="MFS general substrate transporter"/>
    <property type="match status" value="1"/>
</dbReference>
<dbReference type="Gene3D" id="1.20.1250.20">
    <property type="entry name" value="MFS general substrate transporter like domains"/>
    <property type="match status" value="1"/>
</dbReference>